<reference evidence="5 6" key="2">
    <citation type="journal article" date="2017" name="Sci. Rep.">
        <title>Ant-infecting Ophiocordyceps genomes reveal a high diversity of potential behavioral manipulation genes and a possible major role for enterotoxins.</title>
        <authorList>
            <person name="de Bekker C."/>
            <person name="Ohm R.A."/>
            <person name="Evans H.C."/>
            <person name="Brachmann A."/>
            <person name="Hughes D.P."/>
        </authorList>
    </citation>
    <scope>NUCLEOTIDE SEQUENCE [LARGE SCALE GENOMIC DNA]</scope>
    <source>
        <strain evidence="5 6">SC16a</strain>
    </source>
</reference>
<dbReference type="PANTHER" id="PTHR42028:SF1">
    <property type="entry name" value="YALI0E30657P"/>
    <property type="match status" value="1"/>
</dbReference>
<keyword evidence="3" id="KW-0732">Signal</keyword>
<keyword evidence="2" id="KW-0472">Membrane</keyword>
<dbReference type="AlphaFoldDB" id="A0A2A9PLM7"/>
<evidence type="ECO:0000313" key="5">
    <source>
        <dbReference type="EMBL" id="PFH61807.1"/>
    </source>
</evidence>
<feature type="region of interest" description="Disordered" evidence="1">
    <location>
        <begin position="36"/>
        <end position="122"/>
    </location>
</feature>
<dbReference type="Proteomes" id="UP000037136">
    <property type="component" value="Unassembled WGS sequence"/>
</dbReference>
<evidence type="ECO:0000313" key="6">
    <source>
        <dbReference type="Proteomes" id="UP000037136"/>
    </source>
</evidence>
<feature type="signal peptide" evidence="3">
    <location>
        <begin position="1"/>
        <end position="23"/>
    </location>
</feature>
<evidence type="ECO:0000256" key="1">
    <source>
        <dbReference type="SAM" id="MobiDB-lite"/>
    </source>
</evidence>
<feature type="transmembrane region" description="Helical" evidence="2">
    <location>
        <begin position="261"/>
        <end position="285"/>
    </location>
</feature>
<dbReference type="OrthoDB" id="2435509at2759"/>
<keyword evidence="6" id="KW-1185">Reference proteome</keyword>
<reference evidence="5 6" key="1">
    <citation type="journal article" date="2015" name="BMC Genomics">
        <title>Gene expression during zombie ant biting behavior reflects the complexity underlying fungal parasitic behavioral manipulation.</title>
        <authorList>
            <person name="de Bekker C."/>
            <person name="Ohm R.A."/>
            <person name="Loreto R.G."/>
            <person name="Sebastian A."/>
            <person name="Albert I."/>
            <person name="Merrow M."/>
            <person name="Brachmann A."/>
            <person name="Hughes D.P."/>
        </authorList>
    </citation>
    <scope>NUCLEOTIDE SEQUENCE [LARGE SCALE GENOMIC DNA]</scope>
    <source>
        <strain evidence="5 6">SC16a</strain>
    </source>
</reference>
<protein>
    <recommendedName>
        <fullName evidence="4">DUF7137 domain-containing protein</fullName>
    </recommendedName>
</protein>
<evidence type="ECO:0000256" key="3">
    <source>
        <dbReference type="SAM" id="SignalP"/>
    </source>
</evidence>
<feature type="compositionally biased region" description="Basic and acidic residues" evidence="1">
    <location>
        <begin position="95"/>
        <end position="104"/>
    </location>
</feature>
<evidence type="ECO:0000259" key="4">
    <source>
        <dbReference type="Pfam" id="PF23585"/>
    </source>
</evidence>
<dbReference type="EMBL" id="LAZP02000054">
    <property type="protein sequence ID" value="PFH61807.1"/>
    <property type="molecule type" value="Genomic_DNA"/>
</dbReference>
<feature type="domain" description="DUF7137" evidence="4">
    <location>
        <begin position="113"/>
        <end position="248"/>
    </location>
</feature>
<gene>
    <name evidence="5" type="ORF">XA68_16235</name>
</gene>
<evidence type="ECO:0000256" key="2">
    <source>
        <dbReference type="SAM" id="Phobius"/>
    </source>
</evidence>
<dbReference type="InterPro" id="IPR055561">
    <property type="entry name" value="DUF7137"/>
</dbReference>
<dbReference type="Pfam" id="PF23585">
    <property type="entry name" value="DUF7137"/>
    <property type="match status" value="1"/>
</dbReference>
<accession>A0A2A9PLM7</accession>
<organism evidence="5 6">
    <name type="scientific">Ophiocordyceps unilateralis</name>
    <name type="common">Zombie-ant fungus</name>
    <name type="synonym">Torrubia unilateralis</name>
    <dbReference type="NCBI Taxonomy" id="268505"/>
    <lineage>
        <taxon>Eukaryota</taxon>
        <taxon>Fungi</taxon>
        <taxon>Dikarya</taxon>
        <taxon>Ascomycota</taxon>
        <taxon>Pezizomycotina</taxon>
        <taxon>Sordariomycetes</taxon>
        <taxon>Hypocreomycetidae</taxon>
        <taxon>Hypocreales</taxon>
        <taxon>Ophiocordycipitaceae</taxon>
        <taxon>Ophiocordyceps</taxon>
    </lineage>
</organism>
<feature type="compositionally biased region" description="Polar residues" evidence="1">
    <location>
        <begin position="60"/>
        <end position="94"/>
    </location>
</feature>
<feature type="chain" id="PRO_5012066555" description="DUF7137 domain-containing protein" evidence="3">
    <location>
        <begin position="24"/>
        <end position="286"/>
    </location>
</feature>
<sequence>MRPAPSLVSLAFGLGSLVVAAAGSNWDHHAVVARADGGPTSSMPKDAAVSPTDSAKSDESPASATSGPRQSRTATDSNSAEPTGSDKPTGSDEPTATKDGDGKGTHTGFPPDAPPGGINMLTPLANLEPTPLYRIRQTVTWGWNYTSLLGTPTAIDIMVSCAVAAETWTLTRNMSFATSVNYVWDTNEQANSVETPLLTQMYTLIVKDSDADINAPPEPGYLGTAKNFFSFGLYAGQTYTPFSDWKCTGCSGAAAVFDRQAVGLALVTSTLTVLSFTWFVAGLGLH</sequence>
<name>A0A2A9PLM7_OPHUN</name>
<comment type="caution">
    <text evidence="5">The sequence shown here is derived from an EMBL/GenBank/DDBJ whole genome shotgun (WGS) entry which is preliminary data.</text>
</comment>
<dbReference type="STRING" id="268505.A0A2A9PLM7"/>
<proteinExistence type="predicted"/>
<keyword evidence="2" id="KW-1133">Transmembrane helix</keyword>
<dbReference type="PANTHER" id="PTHR42028">
    <property type="entry name" value="CHROMOSOME 1, WHOLE GENOME SHOTGUN SEQUENCE"/>
    <property type="match status" value="1"/>
</dbReference>
<keyword evidence="2" id="KW-0812">Transmembrane</keyword>